<dbReference type="AlphaFoldDB" id="A0A8K0SMX8"/>
<keyword evidence="3" id="KW-1185">Reference proteome</keyword>
<evidence type="ECO:0000313" key="3">
    <source>
        <dbReference type="Proteomes" id="UP000813444"/>
    </source>
</evidence>
<sequence length="151" mass="16643">MFEDTEAQKREFLEHPGTLLAYRKAIESDLNGVFESALCDSPQQAAARENLTKSMRTRLGKQTALADRIIPSFGVGCRRPTPGVGYLEALTEKNVRVVFDSITRVVPQGIELTTGEVIELDAVVCATGFNVSWICTSQHRAYHKICDQAAV</sequence>
<name>A0A8K0SMX8_9HYPO</name>
<dbReference type="Gene3D" id="3.50.50.60">
    <property type="entry name" value="FAD/NAD(P)-binding domain"/>
    <property type="match status" value="1"/>
</dbReference>
<dbReference type="SUPFAM" id="SSF51905">
    <property type="entry name" value="FAD/NAD(P)-binding domain"/>
    <property type="match status" value="1"/>
</dbReference>
<dbReference type="EMBL" id="JAGPNK010000009">
    <property type="protein sequence ID" value="KAH7313296.1"/>
    <property type="molecule type" value="Genomic_DNA"/>
</dbReference>
<dbReference type="OrthoDB" id="74360at2759"/>
<gene>
    <name evidence="2" type="ORF">B0I35DRAFT_479996</name>
</gene>
<dbReference type="Proteomes" id="UP000813444">
    <property type="component" value="Unassembled WGS sequence"/>
</dbReference>
<reference evidence="2" key="1">
    <citation type="journal article" date="2021" name="Nat. Commun.">
        <title>Genetic determinants of endophytism in the Arabidopsis root mycobiome.</title>
        <authorList>
            <person name="Mesny F."/>
            <person name="Miyauchi S."/>
            <person name="Thiergart T."/>
            <person name="Pickel B."/>
            <person name="Atanasova L."/>
            <person name="Karlsson M."/>
            <person name="Huettel B."/>
            <person name="Barry K.W."/>
            <person name="Haridas S."/>
            <person name="Chen C."/>
            <person name="Bauer D."/>
            <person name="Andreopoulos W."/>
            <person name="Pangilinan J."/>
            <person name="LaButti K."/>
            <person name="Riley R."/>
            <person name="Lipzen A."/>
            <person name="Clum A."/>
            <person name="Drula E."/>
            <person name="Henrissat B."/>
            <person name="Kohler A."/>
            <person name="Grigoriev I.V."/>
            <person name="Martin F.M."/>
            <person name="Hacquard S."/>
        </authorList>
    </citation>
    <scope>NUCLEOTIDE SEQUENCE</scope>
    <source>
        <strain evidence="2">MPI-CAGE-CH-0235</strain>
    </source>
</reference>
<dbReference type="InterPro" id="IPR051209">
    <property type="entry name" value="FAD-bind_Monooxygenase_sf"/>
</dbReference>
<organism evidence="2 3">
    <name type="scientific">Stachybotrys elegans</name>
    <dbReference type="NCBI Taxonomy" id="80388"/>
    <lineage>
        <taxon>Eukaryota</taxon>
        <taxon>Fungi</taxon>
        <taxon>Dikarya</taxon>
        <taxon>Ascomycota</taxon>
        <taxon>Pezizomycotina</taxon>
        <taxon>Sordariomycetes</taxon>
        <taxon>Hypocreomycetidae</taxon>
        <taxon>Hypocreales</taxon>
        <taxon>Stachybotryaceae</taxon>
        <taxon>Stachybotrys</taxon>
    </lineage>
</organism>
<evidence type="ECO:0008006" key="4">
    <source>
        <dbReference type="Google" id="ProtNLM"/>
    </source>
</evidence>
<dbReference type="PANTHER" id="PTHR42877:SF12">
    <property type="entry name" value="MONOOXYGENASE"/>
    <property type="match status" value="1"/>
</dbReference>
<comment type="caution">
    <text evidence="2">The sequence shown here is derived from an EMBL/GenBank/DDBJ whole genome shotgun (WGS) entry which is preliminary data.</text>
</comment>
<protein>
    <recommendedName>
        <fullName evidence="4">FAD/NAD(P)-binding domain-containing protein</fullName>
    </recommendedName>
</protein>
<accession>A0A8K0SMX8</accession>
<dbReference type="InterPro" id="IPR036188">
    <property type="entry name" value="FAD/NAD-bd_sf"/>
</dbReference>
<evidence type="ECO:0000256" key="1">
    <source>
        <dbReference type="ARBA" id="ARBA00010139"/>
    </source>
</evidence>
<evidence type="ECO:0000313" key="2">
    <source>
        <dbReference type="EMBL" id="KAH7313296.1"/>
    </source>
</evidence>
<proteinExistence type="inferred from homology"/>
<comment type="similarity">
    <text evidence="1">Belongs to the FAD-binding monooxygenase family.</text>
</comment>
<dbReference type="PANTHER" id="PTHR42877">
    <property type="entry name" value="L-ORNITHINE N(5)-MONOOXYGENASE-RELATED"/>
    <property type="match status" value="1"/>
</dbReference>